<dbReference type="InterPro" id="IPR001315">
    <property type="entry name" value="CARD"/>
</dbReference>
<gene>
    <name evidence="22" type="ORF">KOW79_010443</name>
</gene>
<dbReference type="Pfam" id="PF13445">
    <property type="entry name" value="zf-RING_UBOX"/>
    <property type="match status" value="1"/>
</dbReference>
<feature type="domain" description="RING-type" evidence="18">
    <location>
        <begin position="1064"/>
        <end position="1104"/>
    </location>
</feature>
<evidence type="ECO:0000256" key="4">
    <source>
        <dbReference type="ARBA" id="ARBA00004906"/>
    </source>
</evidence>
<dbReference type="Proteomes" id="UP000824219">
    <property type="component" value="Linkage Group LG11"/>
</dbReference>
<dbReference type="GO" id="GO:0050700">
    <property type="term" value="F:CARD domain binding"/>
    <property type="evidence" value="ECO:0007669"/>
    <property type="project" value="TreeGrafter"/>
</dbReference>
<name>A0A9D3NRM0_9TELE</name>
<dbReference type="SUPFAM" id="SSF57850">
    <property type="entry name" value="RING/U-box"/>
    <property type="match status" value="1"/>
</dbReference>
<dbReference type="GO" id="GO:0061630">
    <property type="term" value="F:ubiquitin protein ligase activity"/>
    <property type="evidence" value="ECO:0007669"/>
    <property type="project" value="UniProtKB-EC"/>
</dbReference>
<feature type="compositionally biased region" description="Low complexity" evidence="17">
    <location>
        <begin position="405"/>
        <end position="416"/>
    </location>
</feature>
<dbReference type="EC" id="2.3.2.27" evidence="5"/>
<evidence type="ECO:0000256" key="14">
    <source>
        <dbReference type="ARBA" id="ARBA00023242"/>
    </source>
</evidence>
<comment type="catalytic activity">
    <reaction evidence="1">
        <text>S-ubiquitinyl-[E2 ubiquitin-conjugating enzyme]-L-cysteine + [acceptor protein]-L-lysine = [E2 ubiquitin-conjugating enzyme]-L-cysteine + N(6)-ubiquitinyl-[acceptor protein]-L-lysine.</text>
        <dbReference type="EC" id="2.3.2.27"/>
    </reaction>
</comment>
<dbReference type="EMBL" id="JAHKSW010000011">
    <property type="protein sequence ID" value="KAG7327042.1"/>
    <property type="molecule type" value="Genomic_DNA"/>
</dbReference>
<dbReference type="PROSITE" id="PS50106">
    <property type="entry name" value="PDZ"/>
    <property type="match status" value="1"/>
</dbReference>
<evidence type="ECO:0000313" key="23">
    <source>
        <dbReference type="Proteomes" id="UP000824219"/>
    </source>
</evidence>
<evidence type="ECO:0000256" key="5">
    <source>
        <dbReference type="ARBA" id="ARBA00012483"/>
    </source>
</evidence>
<feature type="compositionally biased region" description="Basic residues" evidence="17">
    <location>
        <begin position="1508"/>
        <end position="1530"/>
    </location>
</feature>
<protein>
    <recommendedName>
        <fullName evidence="5">RING-type E3 ubiquitin transferase</fullName>
        <ecNumber evidence="5">2.3.2.27</ecNumber>
    </recommendedName>
</protein>
<dbReference type="InterPro" id="IPR006574">
    <property type="entry name" value="PRY"/>
</dbReference>
<reference evidence="22 23" key="1">
    <citation type="submission" date="2021-06" db="EMBL/GenBank/DDBJ databases">
        <title>Chromosome-level genome assembly of the red-tail catfish (Hemibagrus wyckioides).</title>
        <authorList>
            <person name="Shao F."/>
        </authorList>
    </citation>
    <scope>NUCLEOTIDE SEQUENCE [LARGE SCALE GENOMIC DNA]</scope>
    <source>
        <strain evidence="22">EC202008001</strain>
        <tissue evidence="22">Blood</tissue>
    </source>
</reference>
<keyword evidence="7" id="KW-0597">Phosphoprotein</keyword>
<evidence type="ECO:0000256" key="2">
    <source>
        <dbReference type="ARBA" id="ARBA00004123"/>
    </source>
</evidence>
<evidence type="ECO:0000256" key="11">
    <source>
        <dbReference type="ARBA" id="ARBA00022786"/>
    </source>
</evidence>
<evidence type="ECO:0000256" key="12">
    <source>
        <dbReference type="ARBA" id="ARBA00022833"/>
    </source>
</evidence>
<dbReference type="SMART" id="SM00589">
    <property type="entry name" value="PRY"/>
    <property type="match status" value="1"/>
</dbReference>
<dbReference type="PRINTS" id="PR01407">
    <property type="entry name" value="BUTYPHLNCDUF"/>
</dbReference>
<dbReference type="PANTHER" id="PTHR14559">
    <property type="entry name" value="CASPASE RECRUITMENT DOMAIN FAMILY"/>
    <property type="match status" value="1"/>
</dbReference>
<feature type="coiled-coil region" evidence="16">
    <location>
        <begin position="219"/>
        <end position="399"/>
    </location>
</feature>
<dbReference type="CDD" id="cd06736">
    <property type="entry name" value="PDZ_CARD11_CARD14-like"/>
    <property type="match status" value="1"/>
</dbReference>
<dbReference type="Gene3D" id="3.30.40.10">
    <property type="entry name" value="Zinc/RING finger domain, C3HC4 (zinc finger)"/>
    <property type="match status" value="1"/>
</dbReference>
<dbReference type="PROSITE" id="PS00518">
    <property type="entry name" value="ZF_RING_1"/>
    <property type="match status" value="1"/>
</dbReference>
<sequence>MSDMAHEPSDFKDMGEEELWDLINDNRHAISLGVRPCVIIPYLRQARVLSDLDEDEILTCIKLNNRSMRTSHMLDLLRIQGRNGAVALLEGLMIHYPVLYTQVTGRKPSTEPSRFSGLIKYSELTEYLVRAVTGMQKELQAERQEAALLRSQCCSLQTELARVTQEAKEQKNLQTEHTRLQKSHADMHRDLLKLKDEKCDLYVRYAAAVEEKSEVNIRCRDLTLQVYQLQCELRKAQTETEFQRHRSVKRASSIETQQLRDEIITLRRQLQQAENITPAHQEILAQDLAEARDRRSELAEELRRLQDDNEALTRERDELLEEKDRLSLQVQKLSLDCEMYQQKSSVFQTQFSELQAERDRAYLSRDEAQAQIACSLAEKDTLRAQLVELQEEIFTLRAHKTQRNSSHSSERSISWDSGRDMSCDSPPSSPMHRPRLRRMNAMPPGCSNSFEYIKYIDDGFNSTRSSLVDPPCPDSMRRRDTDPEFSDHSPDMIDDSFCMLNLDHDFGLLCKDFSGMGKTSPLSPSPDSPGTTSVSRASAPPFLVRSRPQAVRITGRALTLSFQGEGLLSQLEVIGGNKTGVFIHNVTPGSPAHSVGISPGAQILEVKFQTEQRALRMHLEDSTMEEALWALGQVKGTCSLSLRPKQDAYQNLLQELKIREVTSGDSFYVRVNMSLPGGGAEILSVTCNDILHVTDSHYGSDGYWWASHVHGCQLMDLKSGRVPNFYRAQRQLIRAIEDLSFQHQAPRRVERAQVKQKAVRIVSTARQGRNPLWVSVEEDNNTNSSNDEGKPTSMSLMPYTLVTPHYPPVCRPVLLLPTILRGIVHKRLAEQKGYQLCEPETLSDSEHAVRMQKGEILEECEPNTHSCYTVQGVEKIMKRGTHCVLPLGLDCVRRLHRAEIFPIIIFIASTERSARRFKQKLRQNYITESQLLECSWNEEPLLDKLPCLYRSVPPESWSDTAGLLDNVQHIIQEEQRKIVWTVYDLYNHLCALVRVFTVIVIGAYFVRKRNLVLNPARWRVRVHFTVTEDVCLSEQSSPASLLSSIMAEVTDSVALLSLEDDLTCSICLCPFVEPVSLNCGHSFCRACLEETWSSTSSYFCPHCRAHYLTKPDLKKNTVLSAVVETFRAKAGGGAGSDEGTDVSGGAGVMRSPCPEPKPIMCDMCNEAKAVKTCLTCITSFCSEHVRPHQENPLFRAHELCEPLTDLVERLCHEHGKLLEFFCARHERSICSSCLQQNHKECGFSTPSEQRAKIETDLRDKLNVLDSKTEKNQLVITQMREQQNKLKEMAAVRKRALEAEYQQIREMLQRDEREAMDSLNKDLESGNTKLNTLIKKFNQNIERMSSSRAEINNLLAKSHSLDFLQVSVELPSVVSFDPYSPRINLDSKRVIAYHSSIVNLKEHINKILREPVENRIFLLKSVSEKPDPGDGEPCRDSDKQKNKMGVGGASGSHPSHPNPREPCSPSGEDSGTSKSGSQPKGGPGGAKKKPNQREKREKRDDKDHERKDHKNHNEHKDHKNHNEHKDHKNHNEHKDHKAERNRRGPSKGMNSSLSKSMDNLDNLNNQTFFSVPVDTSQASTISTATRSELLKYATMLTFDFRTAHKRVALSENNTKASVSDEPSPYPDIPPRFTVCSQVLCNQGFSRGRHYWEVKMSSNNFCGLGLAYGSIDRKGPSSRLGRNAQSWCIEWFNIKLSAWHNSSETVLANPNPSRVGVLLDCDNSTATFYNVQDRAYPIHTFVFPFSQPVYPAFWIFSSGSSVTLCKLNN</sequence>
<dbReference type="GO" id="GO:0005634">
    <property type="term" value="C:nucleus"/>
    <property type="evidence" value="ECO:0007669"/>
    <property type="project" value="UniProtKB-SubCell"/>
</dbReference>
<keyword evidence="14" id="KW-0539">Nucleus</keyword>
<dbReference type="PROSITE" id="PS50209">
    <property type="entry name" value="CARD"/>
    <property type="match status" value="1"/>
</dbReference>
<dbReference type="Gene3D" id="2.30.30.40">
    <property type="entry name" value="SH3 Domains"/>
    <property type="match status" value="1"/>
</dbReference>
<evidence type="ECO:0000256" key="17">
    <source>
        <dbReference type="SAM" id="MobiDB-lite"/>
    </source>
</evidence>
<evidence type="ECO:0000256" key="8">
    <source>
        <dbReference type="ARBA" id="ARBA00022679"/>
    </source>
</evidence>
<evidence type="ECO:0000256" key="15">
    <source>
        <dbReference type="PROSITE-ProRule" id="PRU00175"/>
    </source>
</evidence>
<dbReference type="Pfam" id="PF00622">
    <property type="entry name" value="SPRY"/>
    <property type="match status" value="1"/>
</dbReference>
<dbReference type="Gene3D" id="3.40.50.300">
    <property type="entry name" value="P-loop containing nucleotide triphosphate hydrolases"/>
    <property type="match status" value="1"/>
</dbReference>
<dbReference type="Pfam" id="PF00619">
    <property type="entry name" value="CARD"/>
    <property type="match status" value="1"/>
</dbReference>
<accession>A0A9D3NRM0</accession>
<comment type="caution">
    <text evidence="22">The sequence shown here is derived from an EMBL/GenBank/DDBJ whole genome shotgun (WGS) entry which is preliminary data.</text>
</comment>
<dbReference type="SUPFAM" id="SSF49899">
    <property type="entry name" value="Concanavalin A-like lectins/glucanases"/>
    <property type="match status" value="1"/>
</dbReference>
<feature type="compositionally biased region" description="Basic and acidic residues" evidence="17">
    <location>
        <begin position="1421"/>
        <end position="1440"/>
    </location>
</feature>
<dbReference type="Gene3D" id="4.10.830.40">
    <property type="match status" value="1"/>
</dbReference>
<dbReference type="InterPro" id="IPR027370">
    <property type="entry name" value="Znf-RING_euk"/>
</dbReference>
<dbReference type="CDD" id="cd19776">
    <property type="entry name" value="Bbox2_TRIM25_C-IV"/>
    <property type="match status" value="1"/>
</dbReference>
<evidence type="ECO:0000256" key="3">
    <source>
        <dbReference type="ARBA" id="ARBA00004496"/>
    </source>
</evidence>
<feature type="compositionally biased region" description="Polar residues" evidence="17">
    <location>
        <begin position="1547"/>
        <end position="1558"/>
    </location>
</feature>
<dbReference type="InterPro" id="IPR013320">
    <property type="entry name" value="ConA-like_dom_sf"/>
</dbReference>
<keyword evidence="12" id="KW-0862">Zinc</keyword>
<feature type="domain" description="PDZ" evidence="19">
    <location>
        <begin position="557"/>
        <end position="646"/>
    </location>
</feature>
<proteinExistence type="predicted"/>
<dbReference type="SUPFAM" id="SSF57845">
    <property type="entry name" value="B-box zinc-binding domain"/>
    <property type="match status" value="1"/>
</dbReference>
<dbReference type="InterPro" id="IPR017907">
    <property type="entry name" value="Znf_RING_CS"/>
</dbReference>
<feature type="compositionally biased region" description="Basic and acidic residues" evidence="17">
    <location>
        <begin position="1490"/>
        <end position="1507"/>
    </location>
</feature>
<dbReference type="InterPro" id="IPR001870">
    <property type="entry name" value="B30.2/SPRY"/>
</dbReference>
<dbReference type="Gene3D" id="2.30.42.10">
    <property type="match status" value="1"/>
</dbReference>
<evidence type="ECO:0000313" key="22">
    <source>
        <dbReference type="EMBL" id="KAG7327042.1"/>
    </source>
</evidence>
<dbReference type="InterPro" id="IPR036034">
    <property type="entry name" value="PDZ_sf"/>
</dbReference>
<feature type="region of interest" description="Disordered" evidence="17">
    <location>
        <begin position="518"/>
        <end position="541"/>
    </location>
</feature>
<feature type="region of interest" description="Disordered" evidence="17">
    <location>
        <begin position="1421"/>
        <end position="1558"/>
    </location>
</feature>
<keyword evidence="11" id="KW-0833">Ubl conjugation pathway</keyword>
<feature type="region of interest" description="Disordered" evidence="17">
    <location>
        <begin position="464"/>
        <end position="486"/>
    </location>
</feature>
<dbReference type="SUPFAM" id="SSF47986">
    <property type="entry name" value="DEATH domain"/>
    <property type="match status" value="1"/>
</dbReference>
<keyword evidence="6" id="KW-0963">Cytoplasm</keyword>
<evidence type="ECO:0000256" key="7">
    <source>
        <dbReference type="ARBA" id="ARBA00022553"/>
    </source>
</evidence>
<dbReference type="PROSITE" id="PS50089">
    <property type="entry name" value="ZF_RING_2"/>
    <property type="match status" value="1"/>
</dbReference>
<evidence type="ECO:0000256" key="6">
    <source>
        <dbReference type="ARBA" id="ARBA00022490"/>
    </source>
</evidence>
<keyword evidence="9" id="KW-0479">Metal-binding</keyword>
<comment type="pathway">
    <text evidence="4">Protein modification; protein ubiquitination.</text>
</comment>
<dbReference type="GO" id="GO:0008270">
    <property type="term" value="F:zinc ion binding"/>
    <property type="evidence" value="ECO:0007669"/>
    <property type="project" value="UniProtKB-KW"/>
</dbReference>
<evidence type="ECO:0000259" key="21">
    <source>
        <dbReference type="PROSITE" id="PS50209"/>
    </source>
</evidence>
<dbReference type="FunFam" id="2.60.120.920:FF:000045">
    <property type="entry name" value="E3 ubiquitin/ISG15 ligase TRIM25"/>
    <property type="match status" value="1"/>
</dbReference>
<dbReference type="Gene3D" id="1.10.533.10">
    <property type="entry name" value="Death Domain, Fas"/>
    <property type="match status" value="1"/>
</dbReference>
<dbReference type="Pfam" id="PF25600">
    <property type="entry name" value="TRIM_CC"/>
    <property type="match status" value="1"/>
</dbReference>
<feature type="compositionally biased region" description="Basic and acidic residues" evidence="17">
    <location>
        <begin position="475"/>
        <end position="486"/>
    </location>
</feature>
<keyword evidence="13 16" id="KW-0175">Coiled coil</keyword>
<evidence type="ECO:0000256" key="9">
    <source>
        <dbReference type="ARBA" id="ARBA00022723"/>
    </source>
</evidence>
<evidence type="ECO:0000256" key="13">
    <source>
        <dbReference type="ARBA" id="ARBA00023054"/>
    </source>
</evidence>
<dbReference type="InterPro" id="IPR043136">
    <property type="entry name" value="B30.2/SPRY_sf"/>
</dbReference>
<dbReference type="Gene3D" id="3.30.160.60">
    <property type="entry name" value="Classic Zinc Finger"/>
    <property type="match status" value="1"/>
</dbReference>
<dbReference type="PROSITE" id="PS50188">
    <property type="entry name" value="B302_SPRY"/>
    <property type="match status" value="1"/>
</dbReference>
<feature type="coiled-coil region" evidence="16">
    <location>
        <begin position="1278"/>
        <end position="1313"/>
    </location>
</feature>
<feature type="region of interest" description="Disordered" evidence="17">
    <location>
        <begin position="399"/>
        <end position="436"/>
    </location>
</feature>
<dbReference type="InterPro" id="IPR003877">
    <property type="entry name" value="SPRY_dom"/>
</dbReference>
<dbReference type="InterPro" id="IPR027417">
    <property type="entry name" value="P-loop_NTPase"/>
</dbReference>
<dbReference type="InterPro" id="IPR001478">
    <property type="entry name" value="PDZ"/>
</dbReference>
<feature type="domain" description="B30.2/SPRY" evidence="20">
    <location>
        <begin position="1575"/>
        <end position="1767"/>
    </location>
</feature>
<dbReference type="CDD" id="cd16597">
    <property type="entry name" value="RING-HC_TRIM25_C-IV"/>
    <property type="match status" value="1"/>
</dbReference>
<dbReference type="InterPro" id="IPR013083">
    <property type="entry name" value="Znf_RING/FYVE/PHD"/>
</dbReference>
<dbReference type="GO" id="GO:0042981">
    <property type="term" value="P:regulation of apoptotic process"/>
    <property type="evidence" value="ECO:0007669"/>
    <property type="project" value="InterPro"/>
</dbReference>
<dbReference type="InterPro" id="IPR003879">
    <property type="entry name" value="Butyrophylin_SPRY"/>
</dbReference>
<evidence type="ECO:0000259" key="19">
    <source>
        <dbReference type="PROSITE" id="PS50106"/>
    </source>
</evidence>
<comment type="subcellular location">
    <subcellularLocation>
        <location evidence="3">Cytoplasm</location>
    </subcellularLocation>
    <subcellularLocation>
        <location evidence="2">Nucleus</location>
    </subcellularLocation>
</comment>
<dbReference type="Gene3D" id="2.60.120.920">
    <property type="match status" value="1"/>
</dbReference>
<evidence type="ECO:0000259" key="18">
    <source>
        <dbReference type="PROSITE" id="PS50089"/>
    </source>
</evidence>
<dbReference type="SUPFAM" id="SSF50156">
    <property type="entry name" value="PDZ domain-like"/>
    <property type="match status" value="1"/>
</dbReference>
<evidence type="ECO:0000259" key="20">
    <source>
        <dbReference type="PROSITE" id="PS50188"/>
    </source>
</evidence>
<dbReference type="OrthoDB" id="8795751at2759"/>
<dbReference type="SMART" id="SM00184">
    <property type="entry name" value="RING"/>
    <property type="match status" value="1"/>
</dbReference>
<dbReference type="InterPro" id="IPR058030">
    <property type="entry name" value="TRIM8/14/16/25/29/45/65_CC"/>
</dbReference>
<evidence type="ECO:0000256" key="1">
    <source>
        <dbReference type="ARBA" id="ARBA00000900"/>
    </source>
</evidence>
<keyword evidence="8" id="KW-0808">Transferase</keyword>
<dbReference type="SMART" id="SM00449">
    <property type="entry name" value="SPRY"/>
    <property type="match status" value="1"/>
</dbReference>
<dbReference type="InterPro" id="IPR011029">
    <property type="entry name" value="DEATH-like_dom_sf"/>
</dbReference>
<evidence type="ECO:0000256" key="10">
    <source>
        <dbReference type="ARBA" id="ARBA00022771"/>
    </source>
</evidence>
<keyword evidence="10 15" id="KW-0863">Zinc-finger</keyword>
<dbReference type="GO" id="GO:0005737">
    <property type="term" value="C:cytoplasm"/>
    <property type="evidence" value="ECO:0007669"/>
    <property type="project" value="UniProtKB-SubCell"/>
</dbReference>
<dbReference type="FunFam" id="1.10.533.10:FF:000003">
    <property type="entry name" value="Caspase recruitment domain family, member 11"/>
    <property type="match status" value="1"/>
</dbReference>
<keyword evidence="23" id="KW-1185">Reference proteome</keyword>
<feature type="domain" description="CARD" evidence="21">
    <location>
        <begin position="15"/>
        <end position="107"/>
    </location>
</feature>
<dbReference type="PANTHER" id="PTHR14559:SF1">
    <property type="entry name" value="CASPASE RECRUITMENT DOMAIN-CONTAINING PROTEIN 14"/>
    <property type="match status" value="1"/>
</dbReference>
<evidence type="ECO:0000256" key="16">
    <source>
        <dbReference type="SAM" id="Coils"/>
    </source>
</evidence>
<feature type="compositionally biased region" description="Basic and acidic residues" evidence="17">
    <location>
        <begin position="1531"/>
        <end position="1541"/>
    </location>
</feature>
<organism evidence="22 23">
    <name type="scientific">Hemibagrus wyckioides</name>
    <dbReference type="NCBI Taxonomy" id="337641"/>
    <lineage>
        <taxon>Eukaryota</taxon>
        <taxon>Metazoa</taxon>
        <taxon>Chordata</taxon>
        <taxon>Craniata</taxon>
        <taxon>Vertebrata</taxon>
        <taxon>Euteleostomi</taxon>
        <taxon>Actinopterygii</taxon>
        <taxon>Neopterygii</taxon>
        <taxon>Teleostei</taxon>
        <taxon>Ostariophysi</taxon>
        <taxon>Siluriformes</taxon>
        <taxon>Bagridae</taxon>
        <taxon>Hemibagrus</taxon>
    </lineage>
</organism>
<dbReference type="InterPro" id="IPR001841">
    <property type="entry name" value="Znf_RING"/>
</dbReference>
<dbReference type="Pfam" id="PF13765">
    <property type="entry name" value="PRY"/>
    <property type="match status" value="1"/>
</dbReference>